<proteinExistence type="predicted"/>
<gene>
    <name evidence="1" type="ORF">M408DRAFT_178959</name>
</gene>
<sequence length="140" mass="15887">MSNVTALWLECDYSRMCPSQVDNTYEPNMVKKTNVAPCLKAMVYDGGKFSLDLLASRSIQRLCVDEFGQVATLLWVLQVTIWLNHRDLTYLLVPDVSLLRLADYGKGQGPYRNLKFLGTILFFIDRVLCFTTSGHDTKAI</sequence>
<keyword evidence="2" id="KW-1185">Reference proteome</keyword>
<dbReference type="HOGENOM" id="CLU_1836375_0_0_1"/>
<protein>
    <submittedName>
        <fullName evidence="1">Uncharacterized protein</fullName>
    </submittedName>
</protein>
<organism evidence="1 2">
    <name type="scientific">Serendipita vermifera MAFF 305830</name>
    <dbReference type="NCBI Taxonomy" id="933852"/>
    <lineage>
        <taxon>Eukaryota</taxon>
        <taxon>Fungi</taxon>
        <taxon>Dikarya</taxon>
        <taxon>Basidiomycota</taxon>
        <taxon>Agaricomycotina</taxon>
        <taxon>Agaricomycetes</taxon>
        <taxon>Sebacinales</taxon>
        <taxon>Serendipitaceae</taxon>
        <taxon>Serendipita</taxon>
    </lineage>
</organism>
<reference evidence="1 2" key="1">
    <citation type="submission" date="2014-04" db="EMBL/GenBank/DDBJ databases">
        <authorList>
            <consortium name="DOE Joint Genome Institute"/>
            <person name="Kuo A."/>
            <person name="Zuccaro A."/>
            <person name="Kohler A."/>
            <person name="Nagy L.G."/>
            <person name="Floudas D."/>
            <person name="Copeland A."/>
            <person name="Barry K.W."/>
            <person name="Cichocki N."/>
            <person name="Veneault-Fourrey C."/>
            <person name="LaButti K."/>
            <person name="Lindquist E.A."/>
            <person name="Lipzen A."/>
            <person name="Lundell T."/>
            <person name="Morin E."/>
            <person name="Murat C."/>
            <person name="Sun H."/>
            <person name="Tunlid A."/>
            <person name="Henrissat B."/>
            <person name="Grigoriev I.V."/>
            <person name="Hibbett D.S."/>
            <person name="Martin F."/>
            <person name="Nordberg H.P."/>
            <person name="Cantor M.N."/>
            <person name="Hua S.X."/>
        </authorList>
    </citation>
    <scope>NUCLEOTIDE SEQUENCE [LARGE SCALE GENOMIC DNA]</scope>
    <source>
        <strain evidence="1 2">MAFF 305830</strain>
    </source>
</reference>
<dbReference type="EMBL" id="KN824304">
    <property type="protein sequence ID" value="KIM26657.1"/>
    <property type="molecule type" value="Genomic_DNA"/>
</dbReference>
<dbReference type="Proteomes" id="UP000054097">
    <property type="component" value="Unassembled WGS sequence"/>
</dbReference>
<evidence type="ECO:0000313" key="1">
    <source>
        <dbReference type="EMBL" id="KIM26657.1"/>
    </source>
</evidence>
<reference evidence="2" key="2">
    <citation type="submission" date="2015-01" db="EMBL/GenBank/DDBJ databases">
        <title>Evolutionary Origins and Diversification of the Mycorrhizal Mutualists.</title>
        <authorList>
            <consortium name="DOE Joint Genome Institute"/>
            <consortium name="Mycorrhizal Genomics Consortium"/>
            <person name="Kohler A."/>
            <person name="Kuo A."/>
            <person name="Nagy L.G."/>
            <person name="Floudas D."/>
            <person name="Copeland A."/>
            <person name="Barry K.W."/>
            <person name="Cichocki N."/>
            <person name="Veneault-Fourrey C."/>
            <person name="LaButti K."/>
            <person name="Lindquist E.A."/>
            <person name="Lipzen A."/>
            <person name="Lundell T."/>
            <person name="Morin E."/>
            <person name="Murat C."/>
            <person name="Riley R."/>
            <person name="Ohm R."/>
            <person name="Sun H."/>
            <person name="Tunlid A."/>
            <person name="Henrissat B."/>
            <person name="Grigoriev I.V."/>
            <person name="Hibbett D.S."/>
            <person name="Martin F."/>
        </authorList>
    </citation>
    <scope>NUCLEOTIDE SEQUENCE [LARGE SCALE GENOMIC DNA]</scope>
    <source>
        <strain evidence="2">MAFF 305830</strain>
    </source>
</reference>
<dbReference type="AlphaFoldDB" id="A0A0C2XBZ9"/>
<accession>A0A0C2XBZ9</accession>
<evidence type="ECO:0000313" key="2">
    <source>
        <dbReference type="Proteomes" id="UP000054097"/>
    </source>
</evidence>
<name>A0A0C2XBZ9_SERVB</name>